<evidence type="ECO:0000256" key="6">
    <source>
        <dbReference type="ARBA" id="ARBA00023242"/>
    </source>
</evidence>
<feature type="domain" description="Transcription factor AP-2 C-terminal" evidence="8">
    <location>
        <begin position="388"/>
        <end position="472"/>
    </location>
</feature>
<dbReference type="GO" id="GO:0042127">
    <property type="term" value="P:regulation of cell population proliferation"/>
    <property type="evidence" value="ECO:0007669"/>
    <property type="project" value="TreeGrafter"/>
</dbReference>
<comment type="similarity">
    <text evidence="2">Belongs to the AP-2 family.</text>
</comment>
<evidence type="ECO:0000256" key="1">
    <source>
        <dbReference type="ARBA" id="ARBA00004123"/>
    </source>
</evidence>
<feature type="non-terminal residue" evidence="9">
    <location>
        <position position="1"/>
    </location>
</feature>
<gene>
    <name evidence="9" type="ORF">CSKR_107284</name>
</gene>
<organism evidence="9 10">
    <name type="scientific">Clonorchis sinensis</name>
    <name type="common">Chinese liver fluke</name>
    <dbReference type="NCBI Taxonomy" id="79923"/>
    <lineage>
        <taxon>Eukaryota</taxon>
        <taxon>Metazoa</taxon>
        <taxon>Spiralia</taxon>
        <taxon>Lophotrochozoa</taxon>
        <taxon>Platyhelminthes</taxon>
        <taxon>Trematoda</taxon>
        <taxon>Digenea</taxon>
        <taxon>Opisthorchiida</taxon>
        <taxon>Opisthorchiata</taxon>
        <taxon>Opisthorchiidae</taxon>
        <taxon>Clonorchis</taxon>
    </lineage>
</organism>
<sequence length="654" mass="69743">ERARLVTNEVQAQPLLESDATTVETGLDFQPPYFPPPYYPPMPTFNNPGFAALHPASGVASLGPFFGGSMGYAGAMGHPQLYPQSSVLSSLSHQRSYPAPPTGYNFTPNSSYYQHQPVTEPYSNTSATSTEISANGNNEPSLTSALHMQLGFQLSRTTDQSGTPSSSDSSGLSSHNSSNFLSPPLGSANLETEVTSTGGSHVSTSSEAIYPTNVGTLLYHSSLHSSNGSGTSAVAAAEGDLGVRNILFSGCSTRTPPYFDTALKNAFDLRGSHSEIARVVGGGIDKMRQDSTPTSLVSHGFPSSLGELEQYSSSYNLFPNGLTGFMPGANRQSHMQCQSVIEGGAPYNRQQATGSNGKQGLFRRGFRYRTNLECRAEFVHGPSPGDIFCTVPGRLSLLSSTSKYKVTVAEVQRRLSPPECLNASLLGGVLRRAKSKNGGRSLRDKLDKIGLNLPAGRRKAATVTLLTSLVEELTTNSANILSQTDLKFIQILLELVDMFTKDRSPLATNPLPSPRNSIPLDTATQRSLTHFSNITHGFGNLTLISALNTFQTILTDMIKIFDKDLHPPTGANKHLTCSGTSHLQMASSVTQLHDSHCMSTASLGSPGSNVMDNRILNGGCCKLPQSADSTVLRTSLSGHATHLTDTNNLIHGVI</sequence>
<dbReference type="AlphaFoldDB" id="A0A8T1M330"/>
<dbReference type="PANTHER" id="PTHR10812">
    <property type="entry name" value="TRANSCRIPTION FACTOR AP-2"/>
    <property type="match status" value="1"/>
</dbReference>
<dbReference type="GO" id="GO:0005634">
    <property type="term" value="C:nucleus"/>
    <property type="evidence" value="ECO:0007669"/>
    <property type="project" value="UniProtKB-SubCell"/>
</dbReference>
<comment type="caution">
    <text evidence="9">The sequence shown here is derived from an EMBL/GenBank/DDBJ whole genome shotgun (WGS) entry which is preliminary data.</text>
</comment>
<evidence type="ECO:0000256" key="3">
    <source>
        <dbReference type="ARBA" id="ARBA00023015"/>
    </source>
</evidence>
<dbReference type="InterPro" id="IPR004979">
    <property type="entry name" value="TF_AP2"/>
</dbReference>
<dbReference type="GO" id="GO:0000977">
    <property type="term" value="F:RNA polymerase II transcription regulatory region sequence-specific DNA binding"/>
    <property type="evidence" value="ECO:0007669"/>
    <property type="project" value="TreeGrafter"/>
</dbReference>
<proteinExistence type="inferred from homology"/>
<protein>
    <submittedName>
        <fullName evidence="9">Transcription factor AP-2-delta</fullName>
    </submittedName>
</protein>
<dbReference type="InterPro" id="IPR013854">
    <property type="entry name" value="TF_AP2_C"/>
</dbReference>
<reference evidence="9 10" key="1">
    <citation type="journal article" date="2018" name="Biotechnol. Adv.">
        <title>Improved genomic resources and new bioinformatic workflow for the carcinogenic parasite Clonorchis sinensis: Biotechnological implications.</title>
        <authorList>
            <person name="Wang D."/>
            <person name="Korhonen P.K."/>
            <person name="Gasser R.B."/>
            <person name="Young N.D."/>
        </authorList>
    </citation>
    <scope>NUCLEOTIDE SEQUENCE [LARGE SCALE GENOMIC DNA]</scope>
    <source>
        <strain evidence="9">Cs-k2</strain>
    </source>
</reference>
<keyword evidence="6" id="KW-0539">Nucleus</keyword>
<dbReference type="Proteomes" id="UP000286415">
    <property type="component" value="Unassembled WGS sequence"/>
</dbReference>
<dbReference type="GO" id="GO:0000981">
    <property type="term" value="F:DNA-binding transcription factor activity, RNA polymerase II-specific"/>
    <property type="evidence" value="ECO:0007669"/>
    <property type="project" value="TreeGrafter"/>
</dbReference>
<dbReference type="EMBL" id="NIRI02000056">
    <property type="protein sequence ID" value="KAG5443322.1"/>
    <property type="molecule type" value="Genomic_DNA"/>
</dbReference>
<evidence type="ECO:0000259" key="8">
    <source>
        <dbReference type="Pfam" id="PF03299"/>
    </source>
</evidence>
<keyword evidence="3" id="KW-0805">Transcription regulation</keyword>
<evidence type="ECO:0000256" key="2">
    <source>
        <dbReference type="ARBA" id="ARBA00007770"/>
    </source>
</evidence>
<feature type="domain" description="Transcription factor AP-2 C-terminal" evidence="8">
    <location>
        <begin position="486"/>
        <end position="557"/>
    </location>
</feature>
<dbReference type="PANTHER" id="PTHR10812:SF17">
    <property type="entry name" value="TRANSCRIPTION FACTOR AP-2, ISOFORM D"/>
    <property type="match status" value="1"/>
</dbReference>
<keyword evidence="4" id="KW-0238">DNA-binding</keyword>
<dbReference type="OrthoDB" id="6252992at2759"/>
<feature type="compositionally biased region" description="Polar residues" evidence="7">
    <location>
        <begin position="104"/>
        <end position="142"/>
    </location>
</feature>
<evidence type="ECO:0000256" key="4">
    <source>
        <dbReference type="ARBA" id="ARBA00023125"/>
    </source>
</evidence>
<evidence type="ECO:0000313" key="10">
    <source>
        <dbReference type="Proteomes" id="UP000286415"/>
    </source>
</evidence>
<evidence type="ECO:0000313" key="9">
    <source>
        <dbReference type="EMBL" id="KAG5443322.1"/>
    </source>
</evidence>
<feature type="region of interest" description="Disordered" evidence="7">
    <location>
        <begin position="156"/>
        <end position="206"/>
    </location>
</feature>
<feature type="compositionally biased region" description="Low complexity" evidence="7">
    <location>
        <begin position="192"/>
        <end position="206"/>
    </location>
</feature>
<evidence type="ECO:0000256" key="5">
    <source>
        <dbReference type="ARBA" id="ARBA00023163"/>
    </source>
</evidence>
<evidence type="ECO:0000256" key="7">
    <source>
        <dbReference type="SAM" id="MobiDB-lite"/>
    </source>
</evidence>
<feature type="region of interest" description="Disordered" evidence="7">
    <location>
        <begin position="92"/>
        <end position="142"/>
    </location>
</feature>
<reference evidence="9 10" key="2">
    <citation type="journal article" date="2021" name="Genomics">
        <title>High-quality reference genome for Clonorchis sinensis.</title>
        <authorList>
            <person name="Young N.D."/>
            <person name="Stroehlein A.J."/>
            <person name="Kinkar L."/>
            <person name="Wang T."/>
            <person name="Sohn W.M."/>
            <person name="Chang B.C.H."/>
            <person name="Kaur P."/>
            <person name="Weisz D."/>
            <person name="Dudchenko O."/>
            <person name="Aiden E.L."/>
            <person name="Korhonen P.K."/>
            <person name="Gasser R.B."/>
        </authorList>
    </citation>
    <scope>NUCLEOTIDE SEQUENCE [LARGE SCALE GENOMIC DNA]</scope>
    <source>
        <strain evidence="9">Cs-k2</strain>
    </source>
</reference>
<keyword evidence="5" id="KW-0804">Transcription</keyword>
<dbReference type="PRINTS" id="PR01748">
    <property type="entry name" value="AP2TNSCPFCT"/>
</dbReference>
<feature type="compositionally biased region" description="Low complexity" evidence="7">
    <location>
        <begin position="158"/>
        <end position="183"/>
    </location>
</feature>
<accession>A0A8T1M330</accession>
<comment type="subcellular location">
    <subcellularLocation>
        <location evidence="1">Nucleus</location>
    </subcellularLocation>
</comment>
<keyword evidence="10" id="KW-1185">Reference proteome</keyword>
<name>A0A8T1M330_CLOSI</name>
<dbReference type="Pfam" id="PF03299">
    <property type="entry name" value="TF_AP-2"/>
    <property type="match status" value="2"/>
</dbReference>